<dbReference type="VEuPathDB" id="FungiDB:AAP_04497"/>
<feature type="compositionally biased region" description="Acidic residues" evidence="1">
    <location>
        <begin position="75"/>
        <end position="84"/>
    </location>
</feature>
<feature type="compositionally biased region" description="Polar residues" evidence="1">
    <location>
        <begin position="247"/>
        <end position="257"/>
    </location>
</feature>
<dbReference type="Proteomes" id="UP000242877">
    <property type="component" value="Unassembled WGS sequence"/>
</dbReference>
<feature type="compositionally biased region" description="Low complexity" evidence="1">
    <location>
        <begin position="14"/>
        <end position="25"/>
    </location>
</feature>
<sequence>MGSTRRFSIFTPGRRMSTTTRSTNSEVRSQYSDITVPGLWDRNSPELQPCHYGYDPDDDHVDNGGESMLTYTSTDESELEEEEEEPPIEVVRKRREYHPAKVVPTSPPSFGSLFPSTRRLNIQHDDSSDGNMNLRIDTLVPKRGFDDVQVILYHLRMHDLYHRKFSLRRYCRSSGREVCHSKRVEDAPKKEGPYGHKPNHHFSLTLRGIRTRGESDESNHHVGTEELRRYVSAPHRLATDPQDSRDSSPVSMSTGRPQVTDTIKLEFSNYAHVDITRRGRDSSVHYDFEYWGTRYQWKKTVHRKSGQEEVAYTLFSLKRSSYVARIDFTPLTPEELAEENRKGSWVMPCSIRITNPLVYENAQDVADVIIATGLMALVDDCIRQHWPQDSPTGSSVSITDTVTKALEKILHIRPHVHDSKSRRRHDKTARDTALRRFASHG</sequence>
<dbReference type="AlphaFoldDB" id="A0A167WLN5"/>
<feature type="compositionally biased region" description="Basic and acidic residues" evidence="1">
    <location>
        <begin position="182"/>
        <end position="194"/>
    </location>
</feature>
<dbReference type="EMBL" id="AZGZ01000022">
    <property type="protein sequence ID" value="KZZ89012.1"/>
    <property type="molecule type" value="Genomic_DNA"/>
</dbReference>
<accession>A0A167WLN5</accession>
<evidence type="ECO:0000256" key="1">
    <source>
        <dbReference type="SAM" id="MobiDB-lite"/>
    </source>
</evidence>
<reference evidence="2 3" key="1">
    <citation type="journal article" date="2016" name="Genome Biol. Evol.">
        <title>Divergent and convergent evolution of fungal pathogenicity.</title>
        <authorList>
            <person name="Shang Y."/>
            <person name="Xiao G."/>
            <person name="Zheng P."/>
            <person name="Cen K."/>
            <person name="Zhan S."/>
            <person name="Wang C."/>
        </authorList>
    </citation>
    <scope>NUCLEOTIDE SEQUENCE [LARGE SCALE GENOMIC DNA]</scope>
    <source>
        <strain evidence="2 3">ARSEF 7405</strain>
    </source>
</reference>
<evidence type="ECO:0000313" key="3">
    <source>
        <dbReference type="Proteomes" id="UP000242877"/>
    </source>
</evidence>
<evidence type="ECO:0000313" key="2">
    <source>
        <dbReference type="EMBL" id="KZZ89012.1"/>
    </source>
</evidence>
<feature type="region of interest" description="Disordered" evidence="1">
    <location>
        <begin position="1"/>
        <end position="30"/>
    </location>
</feature>
<dbReference type="OrthoDB" id="5317787at2759"/>
<protein>
    <submittedName>
        <fullName evidence="2">Uncharacterized protein</fullName>
    </submittedName>
</protein>
<gene>
    <name evidence="2" type="ORF">AAP_04497</name>
</gene>
<keyword evidence="3" id="KW-1185">Reference proteome</keyword>
<comment type="caution">
    <text evidence="2">The sequence shown here is derived from an EMBL/GenBank/DDBJ whole genome shotgun (WGS) entry which is preliminary data.</text>
</comment>
<feature type="region of interest" description="Disordered" evidence="1">
    <location>
        <begin position="214"/>
        <end position="257"/>
    </location>
</feature>
<feature type="region of interest" description="Disordered" evidence="1">
    <location>
        <begin position="56"/>
        <end position="84"/>
    </location>
</feature>
<organism evidence="2 3">
    <name type="scientific">Ascosphaera apis ARSEF 7405</name>
    <dbReference type="NCBI Taxonomy" id="392613"/>
    <lineage>
        <taxon>Eukaryota</taxon>
        <taxon>Fungi</taxon>
        <taxon>Dikarya</taxon>
        <taxon>Ascomycota</taxon>
        <taxon>Pezizomycotina</taxon>
        <taxon>Eurotiomycetes</taxon>
        <taxon>Eurotiomycetidae</taxon>
        <taxon>Onygenales</taxon>
        <taxon>Ascosphaeraceae</taxon>
        <taxon>Ascosphaera</taxon>
    </lineage>
</organism>
<feature type="compositionally biased region" description="Basic and acidic residues" evidence="1">
    <location>
        <begin position="214"/>
        <end position="229"/>
    </location>
</feature>
<feature type="region of interest" description="Disordered" evidence="1">
    <location>
        <begin position="182"/>
        <end position="201"/>
    </location>
</feature>
<name>A0A167WLN5_9EURO</name>
<proteinExistence type="predicted"/>